<reference evidence="2 3" key="1">
    <citation type="submission" date="2019-07" db="EMBL/GenBank/DDBJ databases">
        <title>Whole genome shotgun sequence of Microbacterium aerolatum NBRC 103071.</title>
        <authorList>
            <person name="Hosoyama A."/>
            <person name="Uohara A."/>
            <person name="Ohji S."/>
            <person name="Ichikawa N."/>
        </authorList>
    </citation>
    <scope>NUCLEOTIDE SEQUENCE [LARGE SCALE GENOMIC DNA]</scope>
    <source>
        <strain evidence="2 3">NBRC 103071</strain>
    </source>
</reference>
<organism evidence="2 3">
    <name type="scientific">Microbacterium aerolatum</name>
    <dbReference type="NCBI Taxonomy" id="153731"/>
    <lineage>
        <taxon>Bacteria</taxon>
        <taxon>Bacillati</taxon>
        <taxon>Actinomycetota</taxon>
        <taxon>Actinomycetes</taxon>
        <taxon>Micrococcales</taxon>
        <taxon>Microbacteriaceae</taxon>
        <taxon>Microbacterium</taxon>
    </lineage>
</organism>
<sequence>MARNDLGEFLAARRASISPDDAGIRWSGVRRVAGLRREEVSMLAGVSADYYARLEQGREQNPSASVLNALSRTLDLAPDAREHLYRLAGIAPAPAPSPVVESVDPSLLRLMDAWPDTPAFVLNRRLDILALNPLARALYSAFENRQNLARMVFADPAGAAFFEDWDRSAHASVANIRLALGYDAHDSATLALVEELQSSSRRFAELWTKNDARGKSHEAKAFIHPDVGHLTLEFNAFDVRGATGQQLIVYRAEPGSSSDDALKLLATIVATRQKCRERGEMTLDVTPGGSQGCDGASLS</sequence>
<dbReference type="Pfam" id="PF13560">
    <property type="entry name" value="HTH_31"/>
    <property type="match status" value="1"/>
</dbReference>
<dbReference type="Gene3D" id="3.30.450.180">
    <property type="match status" value="1"/>
</dbReference>
<comment type="caution">
    <text evidence="2">The sequence shown here is derived from an EMBL/GenBank/DDBJ whole genome shotgun (WGS) entry which is preliminary data.</text>
</comment>
<feature type="domain" description="HTH cro/C1-type" evidence="1">
    <location>
        <begin position="30"/>
        <end position="81"/>
    </location>
</feature>
<dbReference type="Gene3D" id="1.10.260.40">
    <property type="entry name" value="lambda repressor-like DNA-binding domains"/>
    <property type="match status" value="1"/>
</dbReference>
<dbReference type="CDD" id="cd00093">
    <property type="entry name" value="HTH_XRE"/>
    <property type="match status" value="1"/>
</dbReference>
<gene>
    <name evidence="2" type="ORF">MAE01_26240</name>
</gene>
<keyword evidence="3" id="KW-1185">Reference proteome</keyword>
<evidence type="ECO:0000313" key="3">
    <source>
        <dbReference type="Proteomes" id="UP000321225"/>
    </source>
</evidence>
<dbReference type="RefSeq" id="WP_147040086.1">
    <property type="nucleotide sequence ID" value="NZ_BJUW01000013.1"/>
</dbReference>
<dbReference type="SUPFAM" id="SSF47413">
    <property type="entry name" value="lambda repressor-like DNA-binding domains"/>
    <property type="match status" value="1"/>
</dbReference>
<dbReference type="AlphaFoldDB" id="A0A511AH34"/>
<dbReference type="InterPro" id="IPR001387">
    <property type="entry name" value="Cro/C1-type_HTH"/>
</dbReference>
<dbReference type="PROSITE" id="PS50943">
    <property type="entry name" value="HTH_CROC1"/>
    <property type="match status" value="1"/>
</dbReference>
<dbReference type="InterPro" id="IPR010982">
    <property type="entry name" value="Lambda_DNA-bd_dom_sf"/>
</dbReference>
<dbReference type="InterPro" id="IPR041413">
    <property type="entry name" value="MLTR_LBD"/>
</dbReference>
<dbReference type="EMBL" id="BJUW01000013">
    <property type="protein sequence ID" value="GEK87448.1"/>
    <property type="molecule type" value="Genomic_DNA"/>
</dbReference>
<dbReference type="GO" id="GO:0003677">
    <property type="term" value="F:DNA binding"/>
    <property type="evidence" value="ECO:0007669"/>
    <property type="project" value="InterPro"/>
</dbReference>
<evidence type="ECO:0000313" key="2">
    <source>
        <dbReference type="EMBL" id="GEK87448.1"/>
    </source>
</evidence>
<name>A0A511AH34_9MICO</name>
<protein>
    <submittedName>
        <fullName evidence="2">Transcriptional regulator</fullName>
    </submittedName>
</protein>
<dbReference type="PANTHER" id="PTHR35010">
    <property type="entry name" value="BLL4672 PROTEIN-RELATED"/>
    <property type="match status" value="1"/>
</dbReference>
<dbReference type="Pfam" id="PF17765">
    <property type="entry name" value="MLTR_LBD"/>
    <property type="match status" value="1"/>
</dbReference>
<dbReference type="SMART" id="SM00530">
    <property type="entry name" value="HTH_XRE"/>
    <property type="match status" value="1"/>
</dbReference>
<evidence type="ECO:0000259" key="1">
    <source>
        <dbReference type="PROSITE" id="PS50943"/>
    </source>
</evidence>
<dbReference type="Proteomes" id="UP000321225">
    <property type="component" value="Unassembled WGS sequence"/>
</dbReference>
<proteinExistence type="predicted"/>
<dbReference type="PANTHER" id="PTHR35010:SF2">
    <property type="entry name" value="BLL4672 PROTEIN"/>
    <property type="match status" value="1"/>
</dbReference>
<accession>A0A511AH34</accession>
<dbReference type="OrthoDB" id="3518652at2"/>